<evidence type="ECO:0000256" key="1">
    <source>
        <dbReference type="SAM" id="Phobius"/>
    </source>
</evidence>
<keyword evidence="1" id="KW-0812">Transmembrane</keyword>
<protein>
    <submittedName>
        <fullName evidence="2">DoxX-like family protein</fullName>
    </submittedName>
</protein>
<sequence length="124" mass="13391">MTSIRFARYALAFVWLATAAVSLGGGRQIGYATLAQVGIEGLLAELCVYGGAALDLLLGLWTLLAVAPRTCLRAQAALILLYTLLLTLIAPAFWLHPFGPLTKNIPLLALIQLLYQQVGRRERG</sequence>
<dbReference type="InterPro" id="IPR025695">
    <property type="entry name" value="DoxX-like"/>
</dbReference>
<dbReference type="RefSeq" id="WP_369287873.1">
    <property type="nucleotide sequence ID" value="NZ_JBFTEG010000009.1"/>
</dbReference>
<keyword evidence="1" id="KW-1133">Transmembrane helix</keyword>
<gene>
    <name evidence="2" type="ORF">AB5S05_12580</name>
</gene>
<keyword evidence="1" id="KW-0472">Membrane</keyword>
<comment type="caution">
    <text evidence="2">The sequence shown here is derived from an EMBL/GenBank/DDBJ whole genome shotgun (WGS) entry which is preliminary data.</text>
</comment>
<reference evidence="2 3" key="1">
    <citation type="submission" date="2024-07" db="EMBL/GenBank/DDBJ databases">
        <authorList>
            <person name="Li M."/>
        </authorList>
    </citation>
    <scope>NUCLEOTIDE SEQUENCE [LARGE SCALE GENOMIC DNA]</scope>
    <source>
        <strain evidence="2 3">25A3E</strain>
    </source>
</reference>
<organism evidence="2 3">
    <name type="scientific">Pseudomonas zhanjiangensis</name>
    <dbReference type="NCBI Taxonomy" id="3239015"/>
    <lineage>
        <taxon>Bacteria</taxon>
        <taxon>Pseudomonadati</taxon>
        <taxon>Pseudomonadota</taxon>
        <taxon>Gammaproteobacteria</taxon>
        <taxon>Pseudomonadales</taxon>
        <taxon>Pseudomonadaceae</taxon>
        <taxon>Pseudomonas</taxon>
    </lineage>
</organism>
<accession>A0ABV3YV28</accession>
<name>A0ABV3YV28_9PSED</name>
<proteinExistence type="predicted"/>
<dbReference type="Pfam" id="PF13781">
    <property type="entry name" value="DoxX_3"/>
    <property type="match status" value="1"/>
</dbReference>
<keyword evidence="3" id="KW-1185">Reference proteome</keyword>
<evidence type="ECO:0000313" key="2">
    <source>
        <dbReference type="EMBL" id="MEX6502904.1"/>
    </source>
</evidence>
<dbReference type="Proteomes" id="UP001560296">
    <property type="component" value="Unassembled WGS sequence"/>
</dbReference>
<feature type="transmembrane region" description="Helical" evidence="1">
    <location>
        <begin position="42"/>
        <end position="64"/>
    </location>
</feature>
<feature type="transmembrane region" description="Helical" evidence="1">
    <location>
        <begin position="76"/>
        <end position="95"/>
    </location>
</feature>
<dbReference type="EMBL" id="JBFTEG010000009">
    <property type="protein sequence ID" value="MEX6502904.1"/>
    <property type="molecule type" value="Genomic_DNA"/>
</dbReference>
<evidence type="ECO:0000313" key="3">
    <source>
        <dbReference type="Proteomes" id="UP001560296"/>
    </source>
</evidence>